<dbReference type="InterPro" id="IPR053169">
    <property type="entry name" value="MUG_Protein"/>
</dbReference>
<name>A0ABZ2M7G3_9BACT</name>
<dbReference type="SUPFAM" id="SSF48208">
    <property type="entry name" value="Six-hairpin glycosidases"/>
    <property type="match status" value="1"/>
</dbReference>
<dbReference type="InterPro" id="IPR008928">
    <property type="entry name" value="6-hairpin_glycosidase_sf"/>
</dbReference>
<evidence type="ECO:0000313" key="2">
    <source>
        <dbReference type="EMBL" id="WXB18446.1"/>
    </source>
</evidence>
<dbReference type="PANTHER" id="PTHR47791">
    <property type="entry name" value="MEIOTICALLY UP-REGULATED GENE 191 PROTEIN"/>
    <property type="match status" value="1"/>
</dbReference>
<keyword evidence="3" id="KW-1185">Reference proteome</keyword>
<proteinExistence type="predicted"/>
<keyword evidence="1" id="KW-0732">Signal</keyword>
<dbReference type="RefSeq" id="WP_394828075.1">
    <property type="nucleotide sequence ID" value="NZ_CP089984.1"/>
</dbReference>
<evidence type="ECO:0000313" key="3">
    <source>
        <dbReference type="Proteomes" id="UP001370348"/>
    </source>
</evidence>
<keyword evidence="2" id="KW-0378">Hydrolase</keyword>
<dbReference type="Proteomes" id="UP001370348">
    <property type="component" value="Chromosome"/>
</dbReference>
<dbReference type="Gene3D" id="1.50.10.20">
    <property type="match status" value="1"/>
</dbReference>
<feature type="signal peptide" evidence="1">
    <location>
        <begin position="1"/>
        <end position="20"/>
    </location>
</feature>
<reference evidence="2 3" key="1">
    <citation type="submission" date="2021-12" db="EMBL/GenBank/DDBJ databases">
        <title>Discovery of the Pendulisporaceae a myxobacterial family with distinct sporulation behavior and unique specialized metabolism.</title>
        <authorList>
            <person name="Garcia R."/>
            <person name="Popoff A."/>
            <person name="Bader C.D."/>
            <person name="Loehr J."/>
            <person name="Walesch S."/>
            <person name="Walt C."/>
            <person name="Boldt J."/>
            <person name="Bunk B."/>
            <person name="Haeckl F.J.F.P.J."/>
            <person name="Gunesch A.P."/>
            <person name="Birkelbach J."/>
            <person name="Nuebel U."/>
            <person name="Pietschmann T."/>
            <person name="Bach T."/>
            <person name="Mueller R."/>
        </authorList>
    </citation>
    <scope>NUCLEOTIDE SEQUENCE [LARGE SCALE GENOMIC DNA]</scope>
    <source>
        <strain evidence="2 3">MSr11954</strain>
    </source>
</reference>
<dbReference type="InterPro" id="IPR005198">
    <property type="entry name" value="Glyco_hydro_76"/>
</dbReference>
<gene>
    <name evidence="2" type="ORF">LZC94_14530</name>
</gene>
<evidence type="ECO:0000256" key="1">
    <source>
        <dbReference type="SAM" id="SignalP"/>
    </source>
</evidence>
<dbReference type="Pfam" id="PF03663">
    <property type="entry name" value="Glyco_hydro_76"/>
    <property type="match status" value="1"/>
</dbReference>
<protein>
    <submittedName>
        <fullName evidence="2">Glycoside hydrolase family 76 protein</fullName>
    </submittedName>
</protein>
<dbReference type="GO" id="GO:0016787">
    <property type="term" value="F:hydrolase activity"/>
    <property type="evidence" value="ECO:0007669"/>
    <property type="project" value="UniProtKB-KW"/>
</dbReference>
<accession>A0ABZ2M7G3</accession>
<sequence>MRFIVSGALAILLSSGAATAAAAPAPLAPICRDGVCDGADAAGAAERAVNPHGWVWYRKITLRVRTDARMAWASIENGAPSDEVWIDRSWDAGSTWEGRLGVIKIPANGRAARTGMYHFDDPAPARTGMLRACGKAGDRPEIACTPWVRSAESPPALHRASVDVLMGAYDGSKGMWGPGEPEQGIWLSANALTALIDYMARTGDRRYYGKIAEIAARHPSGLPRTTIEDYYDDFGWWALAWVRAYDLTGEPSYLDKAENIATLIKNQWDTVCGGGIRWRHSDHIKNAITNALYIKLTASLRRRQRNANWLVEAQRTWNWFRNGTGGQMLAGTSPGLVKDAVYENGSGQCVYFPPIGANTYTYLQGALAGGLAELYGASGDVALLDWAAGVANAATSRLVLGSGVLYYDPEERDEGLKDEANRYPSDGTAFKGVTVRNLRELYDTSVRLGRPTGNWRAFLLRQSESLIQDGRSGWTEFGLHWAGPLRLGRYITFGTQQSAVDAFNAAYGL</sequence>
<dbReference type="EMBL" id="CP089984">
    <property type="protein sequence ID" value="WXB18446.1"/>
    <property type="molecule type" value="Genomic_DNA"/>
</dbReference>
<dbReference type="PANTHER" id="PTHR47791:SF3">
    <property type="entry name" value="MEIOTICALLY UP-REGULATED GENE 191 PROTEIN"/>
    <property type="match status" value="1"/>
</dbReference>
<feature type="chain" id="PRO_5045506697" evidence="1">
    <location>
        <begin position="21"/>
        <end position="509"/>
    </location>
</feature>
<organism evidence="2 3">
    <name type="scientific">Pendulispora albinea</name>
    <dbReference type="NCBI Taxonomy" id="2741071"/>
    <lineage>
        <taxon>Bacteria</taxon>
        <taxon>Pseudomonadati</taxon>
        <taxon>Myxococcota</taxon>
        <taxon>Myxococcia</taxon>
        <taxon>Myxococcales</taxon>
        <taxon>Sorangiineae</taxon>
        <taxon>Pendulisporaceae</taxon>
        <taxon>Pendulispora</taxon>
    </lineage>
</organism>